<dbReference type="Pfam" id="PF02926">
    <property type="entry name" value="THUMP"/>
    <property type="match status" value="1"/>
</dbReference>
<dbReference type="InterPro" id="IPR004114">
    <property type="entry name" value="THUMP_dom"/>
</dbReference>
<dbReference type="PROSITE" id="PS00092">
    <property type="entry name" value="N6_MTASE"/>
    <property type="match status" value="1"/>
</dbReference>
<reference evidence="4 5" key="1">
    <citation type="submission" date="2016-05" db="EMBL/GenBank/DDBJ databases">
        <title>Paenibacillus oryzae. sp. nov., isolated from the rice root.</title>
        <authorList>
            <person name="Zhang J."/>
            <person name="Zhang X."/>
        </authorList>
    </citation>
    <scope>NUCLEOTIDE SEQUENCE [LARGE SCALE GENOMIC DNA]</scope>
    <source>
        <strain evidence="4 5">1DrF-4</strain>
    </source>
</reference>
<evidence type="ECO:0000313" key="4">
    <source>
        <dbReference type="EMBL" id="OBR67387.1"/>
    </source>
</evidence>
<comment type="caution">
    <text evidence="4">The sequence shown here is derived from an EMBL/GenBank/DDBJ whole genome shotgun (WGS) entry which is preliminary data.</text>
</comment>
<feature type="domain" description="THUMP" evidence="3">
    <location>
        <begin position="58"/>
        <end position="155"/>
    </location>
</feature>
<dbReference type="PANTHER" id="PTHR47313">
    <property type="entry name" value="RIBOSOMAL RNA LARGE SUBUNIT METHYLTRANSFERASE K/L"/>
    <property type="match status" value="1"/>
</dbReference>
<accession>A0A1A5YP50</accession>
<dbReference type="STRING" id="1844972.A7K91_19435"/>
<dbReference type="SUPFAM" id="SSF53335">
    <property type="entry name" value="S-adenosyl-L-methionine-dependent methyltransferases"/>
    <property type="match status" value="1"/>
</dbReference>
<sequence length="384" mass="42979">MNQLNLIATAPMGLEAVVARELKELGYNDLKTENGRVNFTGTPGDICRTNLWLRSAGRILVNMGQFRASTFEELFEGTKALDWPEWIPQDGEFPVNGRSQKSQLTSVPACQSVVKKAVVEKMKERYGTEWFPEDGGKYVIEVTLMNDEALLTLDTTGWGLHRRGYRLASTEAPLRETMAAALIQLSRWQPERPLYDPFCGSGTILIEAAMIAWNIAPGLRRTFDSQGWPLVPESLWEAAREEAYDSVKDDIPLHISGSDIDPEAIAIAEAAIKKAGFAKDISVQTLPVAKVKLQGDYGVIITNPPYGERLGDDHSVEKALRQFGLTMLHYPTWSTFAITPSPSIEHYMGKKADKKRKLYNGRIQTDFFQFFGPLPPRDRSNVKL</sequence>
<keyword evidence="1 4" id="KW-0489">Methyltransferase</keyword>
<evidence type="ECO:0000259" key="3">
    <source>
        <dbReference type="SMART" id="SM00981"/>
    </source>
</evidence>
<protein>
    <submittedName>
        <fullName evidence="4">N-6 DNA methylase</fullName>
    </submittedName>
</protein>
<dbReference type="PRINTS" id="PR00507">
    <property type="entry name" value="N12N6MTFRASE"/>
</dbReference>
<dbReference type="GO" id="GO:0070043">
    <property type="term" value="F:rRNA (guanine-N7-)-methyltransferase activity"/>
    <property type="evidence" value="ECO:0007669"/>
    <property type="project" value="TreeGrafter"/>
</dbReference>
<dbReference type="Proteomes" id="UP000092024">
    <property type="component" value="Unassembled WGS sequence"/>
</dbReference>
<dbReference type="Pfam" id="PF22020">
    <property type="entry name" value="RlmL_1st"/>
    <property type="match status" value="1"/>
</dbReference>
<evidence type="ECO:0000256" key="1">
    <source>
        <dbReference type="ARBA" id="ARBA00022603"/>
    </source>
</evidence>
<dbReference type="InterPro" id="IPR053943">
    <property type="entry name" value="RlmKL-like_Mtase_CS"/>
</dbReference>
<gene>
    <name evidence="4" type="ORF">A7K91_19435</name>
</gene>
<name>A0A1A5YP50_9BACL</name>
<organism evidence="4 5">
    <name type="scientific">Paenibacillus oryzae</name>
    <dbReference type="NCBI Taxonomy" id="1844972"/>
    <lineage>
        <taxon>Bacteria</taxon>
        <taxon>Bacillati</taxon>
        <taxon>Bacillota</taxon>
        <taxon>Bacilli</taxon>
        <taxon>Bacillales</taxon>
        <taxon>Paenibacillaceae</taxon>
        <taxon>Paenibacillus</taxon>
    </lineage>
</organism>
<dbReference type="AlphaFoldDB" id="A0A1A5YP50"/>
<keyword evidence="5" id="KW-1185">Reference proteome</keyword>
<dbReference type="GO" id="GO:0008990">
    <property type="term" value="F:rRNA (guanine-N2-)-methyltransferase activity"/>
    <property type="evidence" value="ECO:0007669"/>
    <property type="project" value="TreeGrafter"/>
</dbReference>
<evidence type="ECO:0000313" key="5">
    <source>
        <dbReference type="Proteomes" id="UP000092024"/>
    </source>
</evidence>
<dbReference type="EMBL" id="LYPA01000038">
    <property type="protein sequence ID" value="OBR67387.1"/>
    <property type="molecule type" value="Genomic_DNA"/>
</dbReference>
<dbReference type="Gene3D" id="3.30.2130.30">
    <property type="match status" value="1"/>
</dbReference>
<dbReference type="GO" id="GO:0003723">
    <property type="term" value="F:RNA binding"/>
    <property type="evidence" value="ECO:0007669"/>
    <property type="project" value="InterPro"/>
</dbReference>
<dbReference type="Pfam" id="PF01170">
    <property type="entry name" value="UPF0020"/>
    <property type="match status" value="1"/>
</dbReference>
<dbReference type="InterPro" id="IPR029063">
    <property type="entry name" value="SAM-dependent_MTases_sf"/>
</dbReference>
<evidence type="ECO:0000256" key="2">
    <source>
        <dbReference type="ARBA" id="ARBA00022679"/>
    </source>
</evidence>
<dbReference type="InterPro" id="IPR054170">
    <property type="entry name" value="RlmL_1st"/>
</dbReference>
<dbReference type="SMART" id="SM00981">
    <property type="entry name" value="THUMP"/>
    <property type="match status" value="1"/>
</dbReference>
<dbReference type="Gene3D" id="3.40.50.150">
    <property type="entry name" value="Vaccinia Virus protein VP39"/>
    <property type="match status" value="1"/>
</dbReference>
<dbReference type="InterPro" id="IPR000241">
    <property type="entry name" value="RlmKL-like_Mtase"/>
</dbReference>
<dbReference type="RefSeq" id="WP_068680765.1">
    <property type="nucleotide sequence ID" value="NZ_LYPA01000038.1"/>
</dbReference>
<keyword evidence="2" id="KW-0808">Transferase</keyword>
<dbReference type="InterPro" id="IPR002052">
    <property type="entry name" value="DNA_methylase_N6_adenine_CS"/>
</dbReference>
<proteinExistence type="predicted"/>
<dbReference type="PANTHER" id="PTHR47313:SF1">
    <property type="entry name" value="RIBOSOMAL RNA LARGE SUBUNIT METHYLTRANSFERASE K_L"/>
    <property type="match status" value="1"/>
</dbReference>
<dbReference type="PROSITE" id="PS01261">
    <property type="entry name" value="UPF0020"/>
    <property type="match status" value="1"/>
</dbReference>
<dbReference type="OrthoDB" id="9809404at2"/>
<dbReference type="CDD" id="cd11715">
    <property type="entry name" value="THUMP_AdoMetMT"/>
    <property type="match status" value="1"/>
</dbReference>